<gene>
    <name evidence="1" type="ORF">INT48_006343</name>
</gene>
<evidence type="ECO:0000313" key="1">
    <source>
        <dbReference type="EMBL" id="KAG2230755.1"/>
    </source>
</evidence>
<dbReference type="Proteomes" id="UP000613177">
    <property type="component" value="Unassembled WGS sequence"/>
</dbReference>
<protein>
    <submittedName>
        <fullName evidence="1">Uncharacterized protein</fullName>
    </submittedName>
</protein>
<proteinExistence type="predicted"/>
<accession>A0A8H7SJ55</accession>
<dbReference type="AlphaFoldDB" id="A0A8H7SJ55"/>
<keyword evidence="2" id="KW-1185">Reference proteome</keyword>
<organism evidence="1 2">
    <name type="scientific">Thamnidium elegans</name>
    <dbReference type="NCBI Taxonomy" id="101142"/>
    <lineage>
        <taxon>Eukaryota</taxon>
        <taxon>Fungi</taxon>
        <taxon>Fungi incertae sedis</taxon>
        <taxon>Mucoromycota</taxon>
        <taxon>Mucoromycotina</taxon>
        <taxon>Mucoromycetes</taxon>
        <taxon>Mucorales</taxon>
        <taxon>Mucorineae</taxon>
        <taxon>Mucoraceae</taxon>
        <taxon>Thamnidium</taxon>
    </lineage>
</organism>
<sequence length="103" mass="11562">PQAFKKRYIGQATRNASSKQIETIGYIHAGLFCQVLRVDRPSPYVTRVTRLESSNIGSDVVQLGTTVLLHPCCKYSSWSDDCHKREHDANVVPVSSISDRTNR</sequence>
<name>A0A8H7SJ55_9FUNG</name>
<evidence type="ECO:0000313" key="2">
    <source>
        <dbReference type="Proteomes" id="UP000613177"/>
    </source>
</evidence>
<comment type="caution">
    <text evidence="1">The sequence shown here is derived from an EMBL/GenBank/DDBJ whole genome shotgun (WGS) entry which is preliminary data.</text>
</comment>
<dbReference type="EMBL" id="JAEPRE010000185">
    <property type="protein sequence ID" value="KAG2230755.1"/>
    <property type="molecule type" value="Genomic_DNA"/>
</dbReference>
<reference evidence="1" key="1">
    <citation type="submission" date="2021-01" db="EMBL/GenBank/DDBJ databases">
        <title>Metabolic potential, ecology and presence of endohyphal bacteria is reflected in genomic diversity of Mucoromycotina.</title>
        <authorList>
            <person name="Muszewska A."/>
            <person name="Okrasinska A."/>
            <person name="Steczkiewicz K."/>
            <person name="Drgas O."/>
            <person name="Orlowska M."/>
            <person name="Perlinska-Lenart U."/>
            <person name="Aleksandrzak-Piekarczyk T."/>
            <person name="Szatraj K."/>
            <person name="Zielenkiewicz U."/>
            <person name="Pilsyk S."/>
            <person name="Malc E."/>
            <person name="Mieczkowski P."/>
            <person name="Kruszewska J.S."/>
            <person name="Biernat P."/>
            <person name="Pawlowska J."/>
        </authorList>
    </citation>
    <scope>NUCLEOTIDE SEQUENCE</scope>
    <source>
        <strain evidence="1">WA0000018081</strain>
    </source>
</reference>
<feature type="non-terminal residue" evidence="1">
    <location>
        <position position="103"/>
    </location>
</feature>